<evidence type="ECO:0000313" key="14">
    <source>
        <dbReference type="EMBL" id="KAH7165477.1"/>
    </source>
</evidence>
<proteinExistence type="inferred from homology"/>
<keyword evidence="12" id="KW-0811">Translocation</keyword>
<evidence type="ECO:0000256" key="2">
    <source>
        <dbReference type="ARBA" id="ARBA00010867"/>
    </source>
</evidence>
<organism evidence="14 15">
    <name type="scientific">Dactylonectria macrodidyma</name>
    <dbReference type="NCBI Taxonomy" id="307937"/>
    <lineage>
        <taxon>Eukaryota</taxon>
        <taxon>Fungi</taxon>
        <taxon>Dikarya</taxon>
        <taxon>Ascomycota</taxon>
        <taxon>Pezizomycotina</taxon>
        <taxon>Sordariomycetes</taxon>
        <taxon>Hypocreomycetidae</taxon>
        <taxon>Hypocreales</taxon>
        <taxon>Nectriaceae</taxon>
        <taxon>Dactylonectria</taxon>
    </lineage>
</organism>
<evidence type="ECO:0000256" key="12">
    <source>
        <dbReference type="RuleBase" id="RU367142"/>
    </source>
</evidence>
<dbReference type="PANTHER" id="PTHR13032">
    <property type="entry name" value="MITOCHONDRIAL IMPORT INNER MEMBRANE TRANSLOCASE SUBUNIT TIM21"/>
    <property type="match status" value="1"/>
</dbReference>
<comment type="similarity">
    <text evidence="2 12">Belongs to the TIM21 family.</text>
</comment>
<keyword evidence="6" id="KW-0809">Transit peptide</keyword>
<sequence>MMKPTNSLLAARSTAFLGVPPSLPLRTIALPRQYSTQRSLGAAPQAPKRRTRTVTPFNDDGSVPWSELSAAEKTARATQQSVNFGMILVGLVLTGGVSYFLWTDVFSPDSKISQFNRAVDKIKEDPRCLELLGDAKKITAHGDETFNKWRRARPVSSSEKTDAQGHQHLVMHFYVEGQRNRGVVQLHMIKHRGQDEYLYKYLFVDIEGEERIYLEHDATSSSSSGKKLSFFGVKW</sequence>
<comment type="subunit">
    <text evidence="11">Component of the TIM23 complex, at least composed of TIM23, TIM17, TIM50 and TIM21.</text>
</comment>
<evidence type="ECO:0000256" key="10">
    <source>
        <dbReference type="ARBA" id="ARBA00060204"/>
    </source>
</evidence>
<evidence type="ECO:0000256" key="6">
    <source>
        <dbReference type="ARBA" id="ARBA00022946"/>
    </source>
</evidence>
<accession>A0A9P9FM31</accession>
<dbReference type="AlphaFoldDB" id="A0A9P9FM31"/>
<keyword evidence="12" id="KW-0813">Transport</keyword>
<dbReference type="EMBL" id="JAGMUV010000003">
    <property type="protein sequence ID" value="KAH7165477.1"/>
    <property type="molecule type" value="Genomic_DNA"/>
</dbReference>
<feature type="region of interest" description="Disordered" evidence="13">
    <location>
        <begin position="36"/>
        <end position="59"/>
    </location>
</feature>
<keyword evidence="5 12" id="KW-0999">Mitochondrion inner membrane</keyword>
<dbReference type="GO" id="GO:0005744">
    <property type="term" value="C:TIM23 mitochondrial import inner membrane translocase complex"/>
    <property type="evidence" value="ECO:0007669"/>
    <property type="project" value="UniProtKB-UniRule"/>
</dbReference>
<evidence type="ECO:0000313" key="15">
    <source>
        <dbReference type="Proteomes" id="UP000738349"/>
    </source>
</evidence>
<dbReference type="InterPro" id="IPR013261">
    <property type="entry name" value="Tim21"/>
</dbReference>
<dbReference type="InterPro" id="IPR038552">
    <property type="entry name" value="Tim21_IMS_sf"/>
</dbReference>
<comment type="function">
    <text evidence="10">Essential component of the TIM23 complex, a complex that mediates the translocation of transit peptide-containing proteins across the mitochondrial inner membrane. Required to keep the TOM and the TIM23 complexes in close contact. At some point, it is released from the TOM23 complex to allow protein translocation into the mitochondrial matrix.</text>
</comment>
<keyword evidence="4 12" id="KW-0812">Transmembrane</keyword>
<name>A0A9P9FM31_9HYPO</name>
<dbReference type="Proteomes" id="UP000738349">
    <property type="component" value="Unassembled WGS sequence"/>
</dbReference>
<evidence type="ECO:0000256" key="3">
    <source>
        <dbReference type="ARBA" id="ARBA00020726"/>
    </source>
</evidence>
<dbReference type="OrthoDB" id="436405at2759"/>
<keyword evidence="12" id="KW-0653">Protein transport</keyword>
<keyword evidence="8 12" id="KW-0496">Mitochondrion</keyword>
<protein>
    <recommendedName>
        <fullName evidence="3 12">Mitochondrial import inner membrane translocase subunit Tim21</fullName>
    </recommendedName>
</protein>
<evidence type="ECO:0000256" key="4">
    <source>
        <dbReference type="ARBA" id="ARBA00022692"/>
    </source>
</evidence>
<feature type="transmembrane region" description="Helical" evidence="12">
    <location>
        <begin position="82"/>
        <end position="102"/>
    </location>
</feature>
<keyword evidence="7 12" id="KW-1133">Transmembrane helix</keyword>
<keyword evidence="9 12" id="KW-0472">Membrane</keyword>
<keyword evidence="15" id="KW-1185">Reference proteome</keyword>
<evidence type="ECO:0000256" key="11">
    <source>
        <dbReference type="ARBA" id="ARBA00063758"/>
    </source>
</evidence>
<comment type="caution">
    <text evidence="14">The sequence shown here is derived from an EMBL/GenBank/DDBJ whole genome shotgun (WGS) entry which is preliminary data.</text>
</comment>
<gene>
    <name evidence="14" type="ORF">EDB81DRAFT_779401</name>
</gene>
<dbReference type="Pfam" id="PF08294">
    <property type="entry name" value="TIM21"/>
    <property type="match status" value="1"/>
</dbReference>
<dbReference type="Gene3D" id="3.10.450.320">
    <property type="entry name" value="Mitochondrial import inner membrane translocase subunit Tim21"/>
    <property type="match status" value="1"/>
</dbReference>
<dbReference type="PANTHER" id="PTHR13032:SF6">
    <property type="entry name" value="MITOCHONDRIAL IMPORT INNER MEMBRANE TRANSLOCASE SUBUNIT TIM21"/>
    <property type="match status" value="1"/>
</dbReference>
<comment type="subcellular location">
    <subcellularLocation>
        <location evidence="1 12">Mitochondrion inner membrane</location>
        <topology evidence="1 12">Single-pass membrane protein</topology>
    </subcellularLocation>
</comment>
<evidence type="ECO:0000256" key="1">
    <source>
        <dbReference type="ARBA" id="ARBA00004434"/>
    </source>
</evidence>
<reference evidence="14" key="1">
    <citation type="journal article" date="2021" name="Nat. Commun.">
        <title>Genetic determinants of endophytism in the Arabidopsis root mycobiome.</title>
        <authorList>
            <person name="Mesny F."/>
            <person name="Miyauchi S."/>
            <person name="Thiergart T."/>
            <person name="Pickel B."/>
            <person name="Atanasova L."/>
            <person name="Karlsson M."/>
            <person name="Huettel B."/>
            <person name="Barry K.W."/>
            <person name="Haridas S."/>
            <person name="Chen C."/>
            <person name="Bauer D."/>
            <person name="Andreopoulos W."/>
            <person name="Pangilinan J."/>
            <person name="LaButti K."/>
            <person name="Riley R."/>
            <person name="Lipzen A."/>
            <person name="Clum A."/>
            <person name="Drula E."/>
            <person name="Henrissat B."/>
            <person name="Kohler A."/>
            <person name="Grigoriev I.V."/>
            <person name="Martin F.M."/>
            <person name="Hacquard S."/>
        </authorList>
    </citation>
    <scope>NUCLEOTIDE SEQUENCE</scope>
    <source>
        <strain evidence="14">MPI-CAGE-AT-0147</strain>
    </source>
</reference>
<evidence type="ECO:0000256" key="7">
    <source>
        <dbReference type="ARBA" id="ARBA00022989"/>
    </source>
</evidence>
<dbReference type="GO" id="GO:0030150">
    <property type="term" value="P:protein import into mitochondrial matrix"/>
    <property type="evidence" value="ECO:0007669"/>
    <property type="project" value="UniProtKB-UniRule"/>
</dbReference>
<evidence type="ECO:0000256" key="13">
    <source>
        <dbReference type="SAM" id="MobiDB-lite"/>
    </source>
</evidence>
<dbReference type="FunFam" id="3.10.450.320:FF:000002">
    <property type="entry name" value="Mitochondrial import inner membrane translocase subunit tim21"/>
    <property type="match status" value="1"/>
</dbReference>
<evidence type="ECO:0000256" key="8">
    <source>
        <dbReference type="ARBA" id="ARBA00023128"/>
    </source>
</evidence>
<evidence type="ECO:0000256" key="9">
    <source>
        <dbReference type="ARBA" id="ARBA00023136"/>
    </source>
</evidence>
<evidence type="ECO:0000256" key="5">
    <source>
        <dbReference type="ARBA" id="ARBA00022792"/>
    </source>
</evidence>